<name>A0ABS2MFL2_9ACTN</name>
<reference evidence="8 9" key="1">
    <citation type="submission" date="2021-01" db="EMBL/GenBank/DDBJ databases">
        <title>Sequencing the genomes of 1000 actinobacteria strains.</title>
        <authorList>
            <person name="Klenk H.-P."/>
        </authorList>
    </citation>
    <scope>NUCLEOTIDE SEQUENCE [LARGE SCALE GENOMIC DNA]</scope>
    <source>
        <strain evidence="8 9">DSM 18239</strain>
    </source>
</reference>
<protein>
    <submittedName>
        <fullName evidence="8">O-antigen ligase</fullName>
    </submittedName>
</protein>
<dbReference type="GO" id="GO:0016874">
    <property type="term" value="F:ligase activity"/>
    <property type="evidence" value="ECO:0007669"/>
    <property type="project" value="UniProtKB-KW"/>
</dbReference>
<evidence type="ECO:0000256" key="4">
    <source>
        <dbReference type="ARBA" id="ARBA00023136"/>
    </source>
</evidence>
<dbReference type="InterPro" id="IPR051533">
    <property type="entry name" value="WaaL-like"/>
</dbReference>
<evidence type="ECO:0000256" key="5">
    <source>
        <dbReference type="SAM" id="MobiDB-lite"/>
    </source>
</evidence>
<evidence type="ECO:0000256" key="3">
    <source>
        <dbReference type="ARBA" id="ARBA00022989"/>
    </source>
</evidence>
<evidence type="ECO:0000256" key="1">
    <source>
        <dbReference type="ARBA" id="ARBA00004141"/>
    </source>
</evidence>
<dbReference type="PANTHER" id="PTHR37422">
    <property type="entry name" value="TEICHURONIC ACID BIOSYNTHESIS PROTEIN TUAE"/>
    <property type="match status" value="1"/>
</dbReference>
<evidence type="ECO:0000313" key="9">
    <source>
        <dbReference type="Proteomes" id="UP000732378"/>
    </source>
</evidence>
<dbReference type="RefSeq" id="WP_193667412.1">
    <property type="nucleotide sequence ID" value="NZ_JACDTV010000002.1"/>
</dbReference>
<feature type="transmembrane region" description="Helical" evidence="6">
    <location>
        <begin position="287"/>
        <end position="308"/>
    </location>
</feature>
<feature type="region of interest" description="Disordered" evidence="5">
    <location>
        <begin position="1"/>
        <end position="27"/>
    </location>
</feature>
<keyword evidence="2 6" id="KW-0812">Transmembrane</keyword>
<dbReference type="Proteomes" id="UP000732378">
    <property type="component" value="Unassembled WGS sequence"/>
</dbReference>
<evidence type="ECO:0000313" key="8">
    <source>
        <dbReference type="EMBL" id="MBM7509955.1"/>
    </source>
</evidence>
<sequence>MSGTDADATTEPEVAGAPERPPAGATVGSGRQWPLVLVPAVLAVAGGVAVGLAPGLVGPVLVAGLALVVMLTRLEVALALVVAASLFEDYLAVLDPRATKVLAALAVGSWLVRRSRGRLHRGPRTKALAAAAVLAVALLASTAVNGAPDGGAVLVRWAGFLALLVVLVDTMRAGRLAPATLARVYVGASAVAALAGILSYTLGLDRFTDGLDRRVAGPIGDPNDLAFFLLAALPLSLAVRRPGWRPGMYDAATVLITLALLGTFSRGALIGLVVMLVVAVLVRQVSLQQLMGVLGSLLVLTALVVGLFPDLVGESLTAKDAVADRNVAERLQLWEAAGEMALDAPLLGQGPGSFGVEHERWLEQLPVSATSDLDVAHQTYLEVAAELGLLGLAGFVGLLVAGLRGAWRSWRRDGSALASAVLAALVGTTTAACFLSEQFFLPLWLLVALGAVLLVDAPPEPGPED</sequence>
<feature type="transmembrane region" description="Helical" evidence="6">
    <location>
        <begin position="383"/>
        <end position="403"/>
    </location>
</feature>
<feature type="transmembrane region" description="Helical" evidence="6">
    <location>
        <begin position="60"/>
        <end position="86"/>
    </location>
</feature>
<feature type="domain" description="O-antigen ligase-related" evidence="7">
    <location>
        <begin position="252"/>
        <end position="396"/>
    </location>
</feature>
<evidence type="ECO:0000256" key="6">
    <source>
        <dbReference type="SAM" id="Phobius"/>
    </source>
</evidence>
<organism evidence="8 9">
    <name type="scientific">Nocardioides salarius</name>
    <dbReference type="NCBI Taxonomy" id="374513"/>
    <lineage>
        <taxon>Bacteria</taxon>
        <taxon>Bacillati</taxon>
        <taxon>Actinomycetota</taxon>
        <taxon>Actinomycetes</taxon>
        <taxon>Propionibacteriales</taxon>
        <taxon>Nocardioidaceae</taxon>
        <taxon>Nocardioides</taxon>
    </lineage>
</organism>
<keyword evidence="4 6" id="KW-0472">Membrane</keyword>
<feature type="transmembrane region" description="Helical" evidence="6">
    <location>
        <begin position="150"/>
        <end position="168"/>
    </location>
</feature>
<gene>
    <name evidence="8" type="ORF">JOE61_003769</name>
</gene>
<comment type="caution">
    <text evidence="8">The sequence shown here is derived from an EMBL/GenBank/DDBJ whole genome shotgun (WGS) entry which is preliminary data.</text>
</comment>
<accession>A0ABS2MFL2</accession>
<dbReference type="PANTHER" id="PTHR37422:SF13">
    <property type="entry name" value="LIPOPOLYSACCHARIDE BIOSYNTHESIS PROTEIN PA4999-RELATED"/>
    <property type="match status" value="1"/>
</dbReference>
<keyword evidence="3 6" id="KW-1133">Transmembrane helix</keyword>
<evidence type="ECO:0000256" key="2">
    <source>
        <dbReference type="ARBA" id="ARBA00022692"/>
    </source>
</evidence>
<keyword evidence="8" id="KW-0436">Ligase</keyword>
<dbReference type="InterPro" id="IPR007016">
    <property type="entry name" value="O-antigen_ligase-rel_domated"/>
</dbReference>
<proteinExistence type="predicted"/>
<feature type="transmembrane region" description="Helical" evidence="6">
    <location>
        <begin position="251"/>
        <end position="281"/>
    </location>
</feature>
<feature type="transmembrane region" description="Helical" evidence="6">
    <location>
        <begin position="415"/>
        <end position="434"/>
    </location>
</feature>
<feature type="transmembrane region" description="Helical" evidence="6">
    <location>
        <begin position="127"/>
        <end position="144"/>
    </location>
</feature>
<keyword evidence="9" id="KW-1185">Reference proteome</keyword>
<feature type="transmembrane region" description="Helical" evidence="6">
    <location>
        <begin position="33"/>
        <end position="53"/>
    </location>
</feature>
<evidence type="ECO:0000259" key="7">
    <source>
        <dbReference type="Pfam" id="PF04932"/>
    </source>
</evidence>
<comment type="subcellular location">
    <subcellularLocation>
        <location evidence="1">Membrane</location>
        <topology evidence="1">Multi-pass membrane protein</topology>
    </subcellularLocation>
</comment>
<dbReference type="Pfam" id="PF04932">
    <property type="entry name" value="Wzy_C"/>
    <property type="match status" value="1"/>
</dbReference>
<feature type="transmembrane region" description="Helical" evidence="6">
    <location>
        <begin position="180"/>
        <end position="202"/>
    </location>
</feature>
<dbReference type="EMBL" id="JAFBBZ010000001">
    <property type="protein sequence ID" value="MBM7509955.1"/>
    <property type="molecule type" value="Genomic_DNA"/>
</dbReference>